<evidence type="ECO:0000256" key="2">
    <source>
        <dbReference type="SAM" id="SignalP"/>
    </source>
</evidence>
<dbReference type="EMBL" id="CP054705">
    <property type="protein sequence ID" value="QQK74608.1"/>
    <property type="molecule type" value="Genomic_DNA"/>
</dbReference>
<proteinExistence type="predicted"/>
<evidence type="ECO:0000256" key="1">
    <source>
        <dbReference type="SAM" id="MobiDB-lite"/>
    </source>
</evidence>
<keyword evidence="2" id="KW-0732">Signal</keyword>
<accession>A0A7T6Z0A5</accession>
<keyword evidence="5" id="KW-1185">Reference proteome</keyword>
<dbReference type="InterPro" id="IPR046542">
    <property type="entry name" value="DUF6801"/>
</dbReference>
<organism evidence="4 5">
    <name type="scientific">Salicibibacter cibarius</name>
    <dbReference type="NCBI Taxonomy" id="2743000"/>
    <lineage>
        <taxon>Bacteria</taxon>
        <taxon>Bacillati</taxon>
        <taxon>Bacillota</taxon>
        <taxon>Bacilli</taxon>
        <taxon>Bacillales</taxon>
        <taxon>Bacillaceae</taxon>
        <taxon>Salicibibacter</taxon>
    </lineage>
</organism>
<feature type="signal peptide" evidence="2">
    <location>
        <begin position="1"/>
        <end position="26"/>
    </location>
</feature>
<gene>
    <name evidence="4" type="ORF">HUG15_02655</name>
</gene>
<dbReference type="Proteomes" id="UP000595823">
    <property type="component" value="Chromosome"/>
</dbReference>
<sequence>MVRKMSKLMMMIPLVFVFASQQHASAQTNVVEETIQYECTATVLGLITENFTMPVTIESIVPTSVAPGEESSGTDSTATVEIPEDTVDRFQNELNWNAVTGEVDLFELHSQNLDDTVNVADPPLAIPDTEIPESGDLVFTVPEGDGVEAGPFTAGQEGEVLISAGDISAELTSSSGGLPFPVDAECEPMEEVDGEPQDLTIAEIPIEQD</sequence>
<reference evidence="4 5" key="1">
    <citation type="submission" date="2020-06" db="EMBL/GenBank/DDBJ databases">
        <title>Genomic analysis of Salicibibacter sp. NKC5-3.</title>
        <authorList>
            <person name="Oh Y.J."/>
        </authorList>
    </citation>
    <scope>NUCLEOTIDE SEQUENCE [LARGE SCALE GENOMIC DNA]</scope>
    <source>
        <strain evidence="4 5">NKC5-3</strain>
    </source>
</reference>
<feature type="domain" description="DUF6801" evidence="3">
    <location>
        <begin position="36"/>
        <end position="200"/>
    </location>
</feature>
<dbReference type="KEGG" id="scia:HUG15_02655"/>
<feature type="region of interest" description="Disordered" evidence="1">
    <location>
        <begin position="190"/>
        <end position="209"/>
    </location>
</feature>
<feature type="chain" id="PRO_5033031212" description="DUF6801 domain-containing protein" evidence="2">
    <location>
        <begin position="27"/>
        <end position="209"/>
    </location>
</feature>
<evidence type="ECO:0000313" key="4">
    <source>
        <dbReference type="EMBL" id="QQK74608.1"/>
    </source>
</evidence>
<dbReference type="RefSeq" id="WP_200126806.1">
    <property type="nucleotide sequence ID" value="NZ_CP054705.1"/>
</dbReference>
<dbReference type="Pfam" id="PF20611">
    <property type="entry name" value="DUF6801"/>
    <property type="match status" value="1"/>
</dbReference>
<name>A0A7T6Z0A5_9BACI</name>
<dbReference type="AlphaFoldDB" id="A0A7T6Z0A5"/>
<protein>
    <recommendedName>
        <fullName evidence="3">DUF6801 domain-containing protein</fullName>
    </recommendedName>
</protein>
<evidence type="ECO:0000313" key="5">
    <source>
        <dbReference type="Proteomes" id="UP000595823"/>
    </source>
</evidence>
<evidence type="ECO:0000259" key="3">
    <source>
        <dbReference type="Pfam" id="PF20611"/>
    </source>
</evidence>